<evidence type="ECO:0000256" key="2">
    <source>
        <dbReference type="RuleBase" id="RU004508"/>
    </source>
</evidence>
<reference evidence="3 4" key="1">
    <citation type="submission" date="2021-03" db="EMBL/GenBank/DDBJ databases">
        <title>Sequencing the genomes of 1000 actinobacteria strains.</title>
        <authorList>
            <person name="Klenk H.-P."/>
        </authorList>
    </citation>
    <scope>NUCLEOTIDE SEQUENCE [LARGE SCALE GENOMIC DNA]</scope>
    <source>
        <strain evidence="3 4">DSM 14566</strain>
    </source>
</reference>
<dbReference type="Gene3D" id="3.40.640.10">
    <property type="entry name" value="Type I PLP-dependent aspartate aminotransferase-like (Major domain)"/>
    <property type="match status" value="1"/>
</dbReference>
<proteinExistence type="inferred from homology"/>
<dbReference type="RefSeq" id="WP_209898509.1">
    <property type="nucleotide sequence ID" value="NZ_BAAAJW010000008.1"/>
</dbReference>
<protein>
    <submittedName>
        <fullName evidence="3">8-amino-3,8-dideoxy-alpha-D-manno-octulosonate transaminase</fullName>
        <ecNumber evidence="3">2.6.1.109</ecNumber>
    </submittedName>
</protein>
<dbReference type="EC" id="2.6.1.109" evidence="3"/>
<comment type="caution">
    <text evidence="3">The sequence shown here is derived from an EMBL/GenBank/DDBJ whole genome shotgun (WGS) entry which is preliminary data.</text>
</comment>
<keyword evidence="3" id="KW-0032">Aminotransferase</keyword>
<keyword evidence="3" id="KW-0808">Transferase</keyword>
<keyword evidence="4" id="KW-1185">Reference proteome</keyword>
<dbReference type="Pfam" id="PF01041">
    <property type="entry name" value="DegT_DnrJ_EryC1"/>
    <property type="match status" value="1"/>
</dbReference>
<sequence>MDEIGQAERDYVLQVLDKRRVFRYTQDGIEDSEAARLEAIYRERVGTSHCLAVNGGTSALICALVAAGIGPGDEVIIPSYTYIATASAVLQAGAVPVIVDIDDTLTIDPDALEAAITDHTAAVIPVHMRGVPCQMDELVKISREHGLYIIEDVAQANGASYQGQPLGSIGDAGCFSFQQYKMITAGEGGLVATSDDRVFQRASIYHDSAFAMWDSNKTDPAPVETFPGQNYRMSEINAAVALAQSERLDALLRRLRRIKSRIVEALAEVTGIDLQRVPDPAGDASYCLTFFPGQGIDVRQFSSRLSWEGIGNATIYNSGVPDRHIFANWDYVLAKRGVSATNNPWKSPHYSGTVEYPAGLCQKSLNLLGRAIQINLHQDMSDQDVADVIAAVTRTASQLTK</sequence>
<evidence type="ECO:0000313" key="4">
    <source>
        <dbReference type="Proteomes" id="UP001519290"/>
    </source>
</evidence>
<dbReference type="CDD" id="cd00616">
    <property type="entry name" value="AHBA_syn"/>
    <property type="match status" value="1"/>
</dbReference>
<evidence type="ECO:0000313" key="3">
    <source>
        <dbReference type="EMBL" id="MBP2380499.1"/>
    </source>
</evidence>
<dbReference type="Proteomes" id="UP001519290">
    <property type="component" value="Unassembled WGS sequence"/>
</dbReference>
<dbReference type="GO" id="GO:0008483">
    <property type="term" value="F:transaminase activity"/>
    <property type="evidence" value="ECO:0007669"/>
    <property type="project" value="UniProtKB-KW"/>
</dbReference>
<evidence type="ECO:0000256" key="1">
    <source>
        <dbReference type="ARBA" id="ARBA00001933"/>
    </source>
</evidence>
<organism evidence="3 4">
    <name type="scientific">Brachybacterium sacelli</name>
    <dbReference type="NCBI Taxonomy" id="173364"/>
    <lineage>
        <taxon>Bacteria</taxon>
        <taxon>Bacillati</taxon>
        <taxon>Actinomycetota</taxon>
        <taxon>Actinomycetes</taxon>
        <taxon>Micrococcales</taxon>
        <taxon>Dermabacteraceae</taxon>
        <taxon>Brachybacterium</taxon>
    </lineage>
</organism>
<gene>
    <name evidence="3" type="ORF">JOF43_000456</name>
</gene>
<comment type="cofactor">
    <cofactor evidence="1">
        <name>pyridoxal 5'-phosphate</name>
        <dbReference type="ChEBI" id="CHEBI:597326"/>
    </cofactor>
</comment>
<keyword evidence="2" id="KW-0663">Pyridoxal phosphate</keyword>
<dbReference type="EMBL" id="JAGIOD010000001">
    <property type="protein sequence ID" value="MBP2380499.1"/>
    <property type="molecule type" value="Genomic_DNA"/>
</dbReference>
<dbReference type="PANTHER" id="PTHR30244">
    <property type="entry name" value="TRANSAMINASE"/>
    <property type="match status" value="1"/>
</dbReference>
<name>A0ABS4WYA1_9MICO</name>
<dbReference type="Gene3D" id="3.90.1150.10">
    <property type="entry name" value="Aspartate Aminotransferase, domain 1"/>
    <property type="match status" value="1"/>
</dbReference>
<dbReference type="PANTHER" id="PTHR30244:SF34">
    <property type="entry name" value="DTDP-4-AMINO-4,6-DIDEOXYGALACTOSE TRANSAMINASE"/>
    <property type="match status" value="1"/>
</dbReference>
<dbReference type="PIRSF" id="PIRSF000390">
    <property type="entry name" value="PLP_StrS"/>
    <property type="match status" value="1"/>
</dbReference>
<dbReference type="InterPro" id="IPR000653">
    <property type="entry name" value="DegT/StrS_aminotransferase"/>
</dbReference>
<accession>A0ABS4WYA1</accession>
<dbReference type="InterPro" id="IPR015422">
    <property type="entry name" value="PyrdxlP-dep_Trfase_small"/>
</dbReference>
<dbReference type="SUPFAM" id="SSF53383">
    <property type="entry name" value="PLP-dependent transferases"/>
    <property type="match status" value="1"/>
</dbReference>
<comment type="similarity">
    <text evidence="2">Belongs to the DegT/DnrJ/EryC1 family.</text>
</comment>
<dbReference type="InterPro" id="IPR015421">
    <property type="entry name" value="PyrdxlP-dep_Trfase_major"/>
</dbReference>
<dbReference type="InterPro" id="IPR015424">
    <property type="entry name" value="PyrdxlP-dep_Trfase"/>
</dbReference>